<dbReference type="PANTHER" id="PTHR34039:SF1">
    <property type="entry name" value="UPF0102 PROTEIN YRAN"/>
    <property type="match status" value="1"/>
</dbReference>
<dbReference type="AlphaFoldDB" id="A0A931YE18"/>
<accession>A0A931YE18</accession>
<comment type="caution">
    <text evidence="3">The sequence shown here is derived from an EMBL/GenBank/DDBJ whole genome shotgun (WGS) entry which is preliminary data.</text>
</comment>
<dbReference type="PANTHER" id="PTHR34039">
    <property type="entry name" value="UPF0102 PROTEIN YRAN"/>
    <property type="match status" value="1"/>
</dbReference>
<evidence type="ECO:0000313" key="4">
    <source>
        <dbReference type="Proteomes" id="UP000709672"/>
    </source>
</evidence>
<evidence type="ECO:0000256" key="1">
    <source>
        <dbReference type="ARBA" id="ARBA00006738"/>
    </source>
</evidence>
<dbReference type="HAMAP" id="MF_00048">
    <property type="entry name" value="UPF0102"/>
    <property type="match status" value="1"/>
</dbReference>
<dbReference type="GO" id="GO:0003676">
    <property type="term" value="F:nucleic acid binding"/>
    <property type="evidence" value="ECO:0007669"/>
    <property type="project" value="InterPro"/>
</dbReference>
<evidence type="ECO:0000256" key="2">
    <source>
        <dbReference type="HAMAP-Rule" id="MF_00048"/>
    </source>
</evidence>
<organism evidence="3 4">
    <name type="scientific">Candidatus Sungiibacteriota bacterium</name>
    <dbReference type="NCBI Taxonomy" id="2750080"/>
    <lineage>
        <taxon>Bacteria</taxon>
        <taxon>Candidatus Sungiibacteriota</taxon>
    </lineage>
</organism>
<protein>
    <recommendedName>
        <fullName evidence="2">UPF0102 protein HYV66_02910</fullName>
    </recommendedName>
</protein>
<dbReference type="Gene3D" id="3.40.1350.10">
    <property type="match status" value="1"/>
</dbReference>
<dbReference type="InterPro" id="IPR011856">
    <property type="entry name" value="tRNA_endonuc-like_dom_sf"/>
</dbReference>
<sequence length="157" mass="18394">MFHVEQNSPQHLKIGKMGENIACKYLKNKGYKIIERNFKRKWGEIDIICSKKEPITGLLCSTWNNNNTVENIKNVLRGTNNLKLVFVEVKTLKNNNLLEPEDNLTSEKQRKLIRTCQLYISEKNIDPDIEWRIDAILIVLDFVRKKAKIKHLKGVIY</sequence>
<name>A0A931YE18_9BACT</name>
<comment type="similarity">
    <text evidence="1 2">Belongs to the UPF0102 family.</text>
</comment>
<proteinExistence type="inferred from homology"/>
<dbReference type="SUPFAM" id="SSF52980">
    <property type="entry name" value="Restriction endonuclease-like"/>
    <property type="match status" value="2"/>
</dbReference>
<gene>
    <name evidence="3" type="ORF">HYV66_02910</name>
</gene>
<reference evidence="3" key="1">
    <citation type="submission" date="2020-07" db="EMBL/GenBank/DDBJ databases">
        <title>Huge and variable diversity of episymbiotic CPR bacteria and DPANN archaea in groundwater ecosystems.</title>
        <authorList>
            <person name="He C.Y."/>
            <person name="Keren R."/>
            <person name="Whittaker M."/>
            <person name="Farag I.F."/>
            <person name="Doudna J."/>
            <person name="Cate J.H.D."/>
            <person name="Banfield J.F."/>
        </authorList>
    </citation>
    <scope>NUCLEOTIDE SEQUENCE</scope>
    <source>
        <strain evidence="3">NC_groundwater_418_Ag_B-0.1um_45_10</strain>
    </source>
</reference>
<dbReference type="Pfam" id="PF02021">
    <property type="entry name" value="UPF0102"/>
    <property type="match status" value="1"/>
</dbReference>
<dbReference type="InterPro" id="IPR011335">
    <property type="entry name" value="Restrct_endonuc-II-like"/>
</dbReference>
<dbReference type="Proteomes" id="UP000709672">
    <property type="component" value="Unassembled WGS sequence"/>
</dbReference>
<evidence type="ECO:0000313" key="3">
    <source>
        <dbReference type="EMBL" id="MBI2466150.1"/>
    </source>
</evidence>
<dbReference type="InterPro" id="IPR003509">
    <property type="entry name" value="UPF0102_YraN-like"/>
</dbReference>
<dbReference type="EMBL" id="JACPHQ010000042">
    <property type="protein sequence ID" value="MBI2466150.1"/>
    <property type="molecule type" value="Genomic_DNA"/>
</dbReference>